<feature type="transmembrane region" description="Helical" evidence="9">
    <location>
        <begin position="133"/>
        <end position="154"/>
    </location>
</feature>
<feature type="domain" description="G-protein coupled receptors family 1 profile" evidence="10">
    <location>
        <begin position="30"/>
        <end position="292"/>
    </location>
</feature>
<comment type="subcellular location">
    <subcellularLocation>
        <location evidence="1">Membrane</location>
        <topology evidence="1">Multi-pass membrane protein</topology>
    </subcellularLocation>
</comment>
<keyword evidence="2 9" id="KW-0812">Transmembrane</keyword>
<feature type="compositionally biased region" description="Basic and acidic residues" evidence="8">
    <location>
        <begin position="368"/>
        <end position="377"/>
    </location>
</feature>
<evidence type="ECO:0000256" key="6">
    <source>
        <dbReference type="ARBA" id="ARBA00023170"/>
    </source>
</evidence>
<dbReference type="PANTHER" id="PTHR45695">
    <property type="entry name" value="LEUCOKININ RECEPTOR-RELATED"/>
    <property type="match status" value="1"/>
</dbReference>
<dbReference type="InterPro" id="IPR017452">
    <property type="entry name" value="GPCR_Rhodpsn_7TM"/>
</dbReference>
<keyword evidence="7" id="KW-0807">Transducer</keyword>
<evidence type="ECO:0000256" key="4">
    <source>
        <dbReference type="ARBA" id="ARBA00023040"/>
    </source>
</evidence>
<feature type="transmembrane region" description="Helical" evidence="9">
    <location>
        <begin position="275"/>
        <end position="295"/>
    </location>
</feature>
<evidence type="ECO:0000256" key="1">
    <source>
        <dbReference type="ARBA" id="ARBA00004141"/>
    </source>
</evidence>
<keyword evidence="5 9" id="KW-0472">Membrane</keyword>
<feature type="compositionally biased region" description="Polar residues" evidence="8">
    <location>
        <begin position="351"/>
        <end position="367"/>
    </location>
</feature>
<name>A0A2G8KX35_STIJA</name>
<dbReference type="Proteomes" id="UP000230750">
    <property type="component" value="Unassembled WGS sequence"/>
</dbReference>
<evidence type="ECO:0000256" key="5">
    <source>
        <dbReference type="ARBA" id="ARBA00023136"/>
    </source>
</evidence>
<evidence type="ECO:0000313" key="12">
    <source>
        <dbReference type="Proteomes" id="UP000230750"/>
    </source>
</evidence>
<dbReference type="Pfam" id="PF00001">
    <property type="entry name" value="7tm_1"/>
    <property type="match status" value="1"/>
</dbReference>
<comment type="caution">
    <text evidence="11">The sequence shown here is derived from an EMBL/GenBank/DDBJ whole genome shotgun (WGS) entry which is preliminary data.</text>
</comment>
<dbReference type="GO" id="GO:0008188">
    <property type="term" value="F:neuropeptide receptor activity"/>
    <property type="evidence" value="ECO:0007669"/>
    <property type="project" value="TreeGrafter"/>
</dbReference>
<dbReference type="InterPro" id="IPR000276">
    <property type="entry name" value="GPCR_Rhodpsn"/>
</dbReference>
<dbReference type="OrthoDB" id="10049706at2759"/>
<feature type="transmembrane region" description="Helical" evidence="9">
    <location>
        <begin position="177"/>
        <end position="209"/>
    </location>
</feature>
<evidence type="ECO:0000256" key="2">
    <source>
        <dbReference type="ARBA" id="ARBA00022692"/>
    </source>
</evidence>
<protein>
    <submittedName>
        <fullName evidence="11">Putative neuromedin-B receptor-like</fullName>
    </submittedName>
</protein>
<feature type="region of interest" description="Disordered" evidence="8">
    <location>
        <begin position="343"/>
        <end position="387"/>
    </location>
</feature>
<proteinExistence type="predicted"/>
<accession>A0A2G8KX35</accession>
<dbReference type="PROSITE" id="PS50262">
    <property type="entry name" value="G_PROTEIN_RECEP_F1_2"/>
    <property type="match status" value="1"/>
</dbReference>
<dbReference type="SUPFAM" id="SSF81321">
    <property type="entry name" value="Family A G protein-coupled receptor-like"/>
    <property type="match status" value="1"/>
</dbReference>
<evidence type="ECO:0000259" key="10">
    <source>
        <dbReference type="PROSITE" id="PS50262"/>
    </source>
</evidence>
<dbReference type="EMBL" id="MRZV01000323">
    <property type="protein sequence ID" value="PIK52576.1"/>
    <property type="molecule type" value="Genomic_DNA"/>
</dbReference>
<feature type="transmembrane region" description="Helical" evidence="9">
    <location>
        <begin position="230"/>
        <end position="255"/>
    </location>
</feature>
<organism evidence="11 12">
    <name type="scientific">Stichopus japonicus</name>
    <name type="common">Sea cucumber</name>
    <dbReference type="NCBI Taxonomy" id="307972"/>
    <lineage>
        <taxon>Eukaryota</taxon>
        <taxon>Metazoa</taxon>
        <taxon>Echinodermata</taxon>
        <taxon>Eleutherozoa</taxon>
        <taxon>Echinozoa</taxon>
        <taxon>Holothuroidea</taxon>
        <taxon>Aspidochirotacea</taxon>
        <taxon>Aspidochirotida</taxon>
        <taxon>Stichopodidae</taxon>
        <taxon>Apostichopus</taxon>
    </lineage>
</organism>
<dbReference type="GO" id="GO:0005886">
    <property type="term" value="C:plasma membrane"/>
    <property type="evidence" value="ECO:0007669"/>
    <property type="project" value="TreeGrafter"/>
</dbReference>
<dbReference type="PRINTS" id="PR00237">
    <property type="entry name" value="GPCRRHODOPSN"/>
</dbReference>
<evidence type="ECO:0000256" key="3">
    <source>
        <dbReference type="ARBA" id="ARBA00022989"/>
    </source>
</evidence>
<dbReference type="SMART" id="SM01381">
    <property type="entry name" value="7TM_GPCR_Srsx"/>
    <property type="match status" value="1"/>
</dbReference>
<evidence type="ECO:0000256" key="7">
    <source>
        <dbReference type="ARBA" id="ARBA00023224"/>
    </source>
</evidence>
<dbReference type="AlphaFoldDB" id="A0A2G8KX35"/>
<feature type="transmembrane region" description="Helical" evidence="9">
    <location>
        <begin position="88"/>
        <end position="112"/>
    </location>
</feature>
<evidence type="ECO:0000256" key="8">
    <source>
        <dbReference type="SAM" id="MobiDB-lite"/>
    </source>
</evidence>
<keyword evidence="3 9" id="KW-1133">Transmembrane helix</keyword>
<sequence length="387" mass="44295">MFNETQPCAFENSRASMVFMISALIIGILGNTSLVIISLANRDMRTPPNLMIVNLALGDLMFLIVIVPVNLAYNHECSLIMSTHMCKLYIGITFLVQGVSVYTFTALSLDRYQAIARPLRWRRGGTSNNHPKLRAFLTVILIWAISFSFAAPSIKMADIYPYDSVCHLPYTSFATRIYFPIFFVGSYCVPLIAVFVFYSMTAGTLLHGLRYFNQNHQTAPDRRHKSRVRLAIIILIAALSFAVCWLPHHVFTLWFEFCEDPHRIFERSGIEILFAMQQLLPLFSCCLNPLLLYAMSSNYRRKIRIILRHLCGCNSGLLNAKEPLFRARNWTLVSLRTTSLTRGSPTLQKRAGNQQGSLNSNETNNEYRYTRPSERHRQNNMARMLLD</sequence>
<gene>
    <name evidence="11" type="ORF">BSL78_10518</name>
</gene>
<dbReference type="Gene3D" id="1.20.1070.10">
    <property type="entry name" value="Rhodopsin 7-helix transmembrane proteins"/>
    <property type="match status" value="1"/>
</dbReference>
<reference evidence="11 12" key="1">
    <citation type="journal article" date="2017" name="PLoS Biol.">
        <title>The sea cucumber genome provides insights into morphological evolution and visceral regeneration.</title>
        <authorList>
            <person name="Zhang X."/>
            <person name="Sun L."/>
            <person name="Yuan J."/>
            <person name="Sun Y."/>
            <person name="Gao Y."/>
            <person name="Zhang L."/>
            <person name="Li S."/>
            <person name="Dai H."/>
            <person name="Hamel J.F."/>
            <person name="Liu C."/>
            <person name="Yu Y."/>
            <person name="Liu S."/>
            <person name="Lin W."/>
            <person name="Guo K."/>
            <person name="Jin S."/>
            <person name="Xu P."/>
            <person name="Storey K.B."/>
            <person name="Huan P."/>
            <person name="Zhang T."/>
            <person name="Zhou Y."/>
            <person name="Zhang J."/>
            <person name="Lin C."/>
            <person name="Li X."/>
            <person name="Xing L."/>
            <person name="Huo D."/>
            <person name="Sun M."/>
            <person name="Wang L."/>
            <person name="Mercier A."/>
            <person name="Li F."/>
            <person name="Yang H."/>
            <person name="Xiang J."/>
        </authorList>
    </citation>
    <scope>NUCLEOTIDE SEQUENCE [LARGE SCALE GENOMIC DNA]</scope>
    <source>
        <strain evidence="11">Shaxun</strain>
        <tissue evidence="11">Muscle</tissue>
    </source>
</reference>
<keyword evidence="4" id="KW-0297">G-protein coupled receptor</keyword>
<keyword evidence="6 11" id="KW-0675">Receptor</keyword>
<dbReference type="STRING" id="307972.A0A2G8KX35"/>
<feature type="transmembrane region" description="Helical" evidence="9">
    <location>
        <begin position="52"/>
        <end position="73"/>
    </location>
</feature>
<evidence type="ECO:0000256" key="9">
    <source>
        <dbReference type="SAM" id="Phobius"/>
    </source>
</evidence>
<evidence type="ECO:0000313" key="11">
    <source>
        <dbReference type="EMBL" id="PIK52576.1"/>
    </source>
</evidence>
<keyword evidence="12" id="KW-1185">Reference proteome</keyword>
<feature type="transmembrane region" description="Helical" evidence="9">
    <location>
        <begin position="17"/>
        <end position="40"/>
    </location>
</feature>
<dbReference type="PANTHER" id="PTHR45695:SF26">
    <property type="entry name" value="NEUROPEPTIDE CCHAMIDE-1 RECEPTOR"/>
    <property type="match status" value="1"/>
</dbReference>